<evidence type="ECO:0000313" key="4">
    <source>
        <dbReference type="EnsemblPlants" id="Zm00001eb098740_P001"/>
    </source>
</evidence>
<proteinExistence type="evidence at transcript level"/>
<evidence type="ECO:0000313" key="5">
    <source>
        <dbReference type="Proteomes" id="UP000007305"/>
    </source>
</evidence>
<dbReference type="Proteomes" id="UP000007305">
    <property type="component" value="Chromosome 2"/>
</dbReference>
<evidence type="ECO:0000256" key="1">
    <source>
        <dbReference type="SAM" id="Phobius"/>
    </source>
</evidence>
<dbReference type="EMBL" id="EU958194">
    <property type="protein sequence ID" value="ACG30312.1"/>
    <property type="molecule type" value="mRNA"/>
</dbReference>
<feature type="transmembrane region" description="Helical" evidence="1">
    <location>
        <begin position="42"/>
        <end position="58"/>
    </location>
</feature>
<dbReference type="Gramene" id="Zm00001eb098740_T001">
    <property type="protein sequence ID" value="Zm00001eb098740_P001"/>
    <property type="gene ID" value="Zm00001eb098740"/>
</dbReference>
<dbReference type="HOGENOM" id="CLU_2797658_0_0_1"/>
<keyword evidence="1" id="KW-1133">Transmembrane helix</keyword>
<keyword evidence="5" id="KW-1185">Reference proteome</keyword>
<reference evidence="3 5" key="2">
    <citation type="submission" date="2015-12" db="EMBL/GenBank/DDBJ databases">
        <title>Update maize B73 reference genome by single molecule sequencing technologies.</title>
        <authorList>
            <consortium name="Maize Genome Sequencing Project"/>
            <person name="Ware D."/>
        </authorList>
    </citation>
    <scope>NUCLEOTIDE SEQUENCE [LARGE SCALE GENOMIC DNA]</scope>
    <source>
        <strain evidence="5">cv. B73</strain>
        <tissue evidence="3">Seedling</tissue>
    </source>
</reference>
<accession>B6SZM9</accession>
<dbReference type="EMBL" id="CM007648">
    <property type="protein sequence ID" value="ONM21642.1"/>
    <property type="molecule type" value="Genomic_DNA"/>
</dbReference>
<dbReference type="EMBL" id="CM007648">
    <property type="protein sequence ID" value="ONM21641.1"/>
    <property type="molecule type" value="Genomic_DNA"/>
</dbReference>
<keyword evidence="1" id="KW-0812">Transmembrane</keyword>
<reference evidence="4" key="4">
    <citation type="submission" date="2021-05" db="UniProtKB">
        <authorList>
            <consortium name="EnsemblPlants"/>
        </authorList>
    </citation>
    <scope>IDENTIFICATION</scope>
    <source>
        <strain evidence="4">cv. B73</strain>
    </source>
</reference>
<dbReference type="EnsemblPlants" id="Zm00001eb098740_T001">
    <property type="protein sequence ID" value="Zm00001eb098740_P001"/>
    <property type="gene ID" value="Zm00001eb098740"/>
</dbReference>
<name>B6SZM9_MAIZE</name>
<reference evidence="4" key="3">
    <citation type="submission" date="2019-07" db="EMBL/GenBank/DDBJ databases">
        <authorList>
            <person name="Seetharam A."/>
            <person name="Woodhouse M."/>
            <person name="Cannon E."/>
        </authorList>
    </citation>
    <scope>NUCLEOTIDE SEQUENCE [LARGE SCALE GENOMIC DNA]</scope>
    <source>
        <strain evidence="4">cv. B73</strain>
    </source>
</reference>
<evidence type="ECO:0000313" key="3">
    <source>
        <dbReference type="EMBL" id="ONM21640.1"/>
    </source>
</evidence>
<protein>
    <submittedName>
        <fullName evidence="2 4">Uncharacterized protein</fullName>
    </submittedName>
</protein>
<organism evidence="2">
    <name type="scientific">Zea mays</name>
    <name type="common">Maize</name>
    <dbReference type="NCBI Taxonomy" id="4577"/>
    <lineage>
        <taxon>Eukaryota</taxon>
        <taxon>Viridiplantae</taxon>
        <taxon>Streptophyta</taxon>
        <taxon>Embryophyta</taxon>
        <taxon>Tracheophyta</taxon>
        <taxon>Spermatophyta</taxon>
        <taxon>Magnoliopsida</taxon>
        <taxon>Liliopsida</taxon>
        <taxon>Poales</taxon>
        <taxon>Poaceae</taxon>
        <taxon>PACMAD clade</taxon>
        <taxon>Panicoideae</taxon>
        <taxon>Andropogonodae</taxon>
        <taxon>Andropogoneae</taxon>
        <taxon>Tripsacinae</taxon>
        <taxon>Zea</taxon>
    </lineage>
</organism>
<keyword evidence="1" id="KW-0472">Membrane</keyword>
<sequence length="68" mass="7598">MQTLETHQFSHSHKQNNQVEINLQGVTRGGSNTTSVLRSTKSWFLAGLMSALILYLVLDNGRRHFGGL</sequence>
<gene>
    <name evidence="3" type="ORF">ZEAMMB73_Zm00001d005672</name>
</gene>
<evidence type="ECO:0000313" key="2">
    <source>
        <dbReference type="EMBL" id="ACG30312.1"/>
    </source>
</evidence>
<dbReference type="PaxDb" id="4577-GRMZM2G397297_P01"/>
<reference evidence="2" key="1">
    <citation type="journal article" date="2009" name="Plant Mol. Biol.">
        <title>Insights into corn genes derived from large-scale cDNA sequencing.</title>
        <authorList>
            <person name="Alexandrov N.N."/>
            <person name="Brover V.V."/>
            <person name="Freidin S."/>
            <person name="Troukhan M.E."/>
            <person name="Tatarinova T.V."/>
            <person name="Zhang H."/>
            <person name="Swaller T.J."/>
            <person name="Lu Y.P."/>
            <person name="Bouck J."/>
            <person name="Flavell R.B."/>
            <person name="Feldmann K.A."/>
        </authorList>
    </citation>
    <scope>NUCLEOTIDE SEQUENCE</scope>
</reference>
<dbReference type="AlphaFoldDB" id="B6SZM9"/>
<dbReference type="IntAct" id="B6SZM9">
    <property type="interactions" value="2"/>
</dbReference>
<dbReference type="EMBL" id="CM007648">
    <property type="protein sequence ID" value="ONM21640.1"/>
    <property type="molecule type" value="Genomic_DNA"/>
</dbReference>